<organism evidence="1 2">
    <name type="scientific">Lithocarpus litseifolius</name>
    <dbReference type="NCBI Taxonomy" id="425828"/>
    <lineage>
        <taxon>Eukaryota</taxon>
        <taxon>Viridiplantae</taxon>
        <taxon>Streptophyta</taxon>
        <taxon>Embryophyta</taxon>
        <taxon>Tracheophyta</taxon>
        <taxon>Spermatophyta</taxon>
        <taxon>Magnoliopsida</taxon>
        <taxon>eudicotyledons</taxon>
        <taxon>Gunneridae</taxon>
        <taxon>Pentapetalae</taxon>
        <taxon>rosids</taxon>
        <taxon>fabids</taxon>
        <taxon>Fagales</taxon>
        <taxon>Fagaceae</taxon>
        <taxon>Lithocarpus</taxon>
    </lineage>
</organism>
<dbReference type="Proteomes" id="UP001459277">
    <property type="component" value="Unassembled WGS sequence"/>
</dbReference>
<evidence type="ECO:0000313" key="2">
    <source>
        <dbReference type="Proteomes" id="UP001459277"/>
    </source>
</evidence>
<sequence length="139" mass="16658">MWLADKGRGELVEEVWQASYDVIEEKKVLRKIDTCGMKLSRWSKECFGNIKHELEKKKKLLSQAERRAVQGGGTDLLLQLRKEIKSLMDKEERMWRQRSRALYLKEGDRNTRFFHYRATQRKHRNSISGIKNRDEDWCT</sequence>
<proteinExistence type="predicted"/>
<dbReference type="AlphaFoldDB" id="A0AAW2CV19"/>
<name>A0AAW2CV19_9ROSI</name>
<reference evidence="1 2" key="1">
    <citation type="submission" date="2024-01" db="EMBL/GenBank/DDBJ databases">
        <title>A telomere-to-telomere, gap-free genome of sweet tea (Lithocarpus litseifolius).</title>
        <authorList>
            <person name="Zhou J."/>
        </authorList>
    </citation>
    <scope>NUCLEOTIDE SEQUENCE [LARGE SCALE GENOMIC DNA]</scope>
    <source>
        <strain evidence="1">Zhou-2022a</strain>
        <tissue evidence="1">Leaf</tissue>
    </source>
</reference>
<keyword evidence="2" id="KW-1185">Reference proteome</keyword>
<accession>A0AAW2CV19</accession>
<comment type="caution">
    <text evidence="1">The sequence shown here is derived from an EMBL/GenBank/DDBJ whole genome shotgun (WGS) entry which is preliminary data.</text>
</comment>
<evidence type="ECO:0000313" key="1">
    <source>
        <dbReference type="EMBL" id="KAL0001322.1"/>
    </source>
</evidence>
<gene>
    <name evidence="1" type="ORF">SO802_015103</name>
</gene>
<protein>
    <submittedName>
        <fullName evidence="1">Uncharacterized protein</fullName>
    </submittedName>
</protein>
<dbReference type="EMBL" id="JAZDWU010000005">
    <property type="protein sequence ID" value="KAL0001322.1"/>
    <property type="molecule type" value="Genomic_DNA"/>
</dbReference>